<dbReference type="Proteomes" id="UP000094844">
    <property type="component" value="Unassembled WGS sequence"/>
</dbReference>
<dbReference type="AlphaFoldDB" id="A0A1C6Z5X6"/>
<accession>A0A1C6Z5X6</accession>
<dbReference type="EMBL" id="FMIQ01000073">
    <property type="protein sequence ID" value="SCM54491.1"/>
    <property type="molecule type" value="Genomic_DNA"/>
</dbReference>
<evidence type="ECO:0000313" key="1">
    <source>
        <dbReference type="EMBL" id="SCM54491.1"/>
    </source>
</evidence>
<organism evidence="1 2">
    <name type="scientific">Hafnia alvei</name>
    <dbReference type="NCBI Taxonomy" id="569"/>
    <lineage>
        <taxon>Bacteria</taxon>
        <taxon>Pseudomonadati</taxon>
        <taxon>Pseudomonadota</taxon>
        <taxon>Gammaproteobacteria</taxon>
        <taxon>Enterobacterales</taxon>
        <taxon>Hafniaceae</taxon>
        <taxon>Hafnia</taxon>
    </lineage>
</organism>
<reference evidence="1 2" key="1">
    <citation type="submission" date="2016-09" db="EMBL/GenBank/DDBJ databases">
        <authorList>
            <person name="Capua I."/>
            <person name="De Benedictis P."/>
            <person name="Joannis T."/>
            <person name="Lombin L.H."/>
            <person name="Cattoli G."/>
        </authorList>
    </citation>
    <scope>NUCLEOTIDE SEQUENCE [LARGE SCALE GENOMIC DNA]</scope>
    <source>
        <strain evidence="1 2">GB001</strain>
    </source>
</reference>
<proteinExistence type="predicted"/>
<gene>
    <name evidence="1" type="ORF">BN1044_03998</name>
</gene>
<protein>
    <submittedName>
        <fullName evidence="1">Uncharacterized protein</fullName>
    </submittedName>
</protein>
<evidence type="ECO:0000313" key="2">
    <source>
        <dbReference type="Proteomes" id="UP000094844"/>
    </source>
</evidence>
<name>A0A1C6Z5X6_HAFAL</name>
<sequence length="65" mass="7177">MQSLVHAGSYSSNAESVTSSVTILADMFDHYVNTGFTHLFDDVTALRKFPLVLTSAGTEFLEYSR</sequence>